<evidence type="ECO:0000259" key="9">
    <source>
        <dbReference type="Pfam" id="PF00155"/>
    </source>
</evidence>
<dbReference type="OrthoDB" id="8109430at2"/>
<proteinExistence type="inferred from homology"/>
<comment type="subunit">
    <text evidence="3">Homodimer.</text>
</comment>
<dbReference type="CDD" id="cd00609">
    <property type="entry name" value="AAT_like"/>
    <property type="match status" value="1"/>
</dbReference>
<dbReference type="SUPFAM" id="SSF53383">
    <property type="entry name" value="PLP-dependent transferases"/>
    <property type="match status" value="1"/>
</dbReference>
<dbReference type="PANTHER" id="PTHR46383:SF1">
    <property type="entry name" value="ASPARTATE AMINOTRANSFERASE"/>
    <property type="match status" value="1"/>
</dbReference>
<evidence type="ECO:0000256" key="1">
    <source>
        <dbReference type="ARBA" id="ARBA00001933"/>
    </source>
</evidence>
<evidence type="ECO:0000256" key="2">
    <source>
        <dbReference type="ARBA" id="ARBA00007441"/>
    </source>
</evidence>
<dbReference type="PROSITE" id="PS00105">
    <property type="entry name" value="AA_TRANSFER_CLASS_1"/>
    <property type="match status" value="1"/>
</dbReference>
<dbReference type="InterPro" id="IPR015424">
    <property type="entry name" value="PyrdxlP-dep_Trfase"/>
</dbReference>
<dbReference type="InterPro" id="IPR050596">
    <property type="entry name" value="AspAT/PAT-like"/>
</dbReference>
<comment type="catalytic activity">
    <reaction evidence="7">
        <text>L-aspartate + 2-oxoglutarate = oxaloacetate + L-glutamate</text>
        <dbReference type="Rhea" id="RHEA:21824"/>
        <dbReference type="ChEBI" id="CHEBI:16452"/>
        <dbReference type="ChEBI" id="CHEBI:16810"/>
        <dbReference type="ChEBI" id="CHEBI:29985"/>
        <dbReference type="ChEBI" id="CHEBI:29991"/>
        <dbReference type="EC" id="2.6.1.1"/>
    </reaction>
</comment>
<sequence length="401" mass="42777">MAIALSKKVQALKPSASIAAKQRVTELQAQGRTILDFTLGEPDQDTPEAIIEAGVSALRGGDTHYTGSAGKLDLRKAICEKLARDNAVTYTPDEIVVAAGAKQIIYEAFAATLESGDEVVIPAPYWVSYPDIVRLNGAVPVIVECPPETGFRLTPEALEAAITPKTRWLIVNSPSNPSGAVLEREHWAALIEVLERHPHVAVMTDEIYEKIVFDGIRNCSPVSLAPGMKERCLIVNGMSKAYAMTGWRIGYAAGPANLIKAIIKLIGQSTTCTTAFAQTAAVEALRGDQKPIADMVAIYRERRDLIVSMLNDIPGVTCSTPGGAFYVFPDIRPLLGRKGPDGAIDTDLELVTYLLDEAGVAVMDGTSYGMPGFLRLSFATSTATIRSGCTAIGAAIAKLSD</sequence>
<keyword evidence="11" id="KW-1185">Reference proteome</keyword>
<feature type="domain" description="Aminotransferase class I/classII large" evidence="9">
    <location>
        <begin position="33"/>
        <end position="392"/>
    </location>
</feature>
<evidence type="ECO:0000256" key="3">
    <source>
        <dbReference type="ARBA" id="ARBA00011738"/>
    </source>
</evidence>
<dbReference type="Gene3D" id="3.90.1150.10">
    <property type="entry name" value="Aspartate Aminotransferase, domain 1"/>
    <property type="match status" value="1"/>
</dbReference>
<keyword evidence="5 8" id="KW-0808">Transferase</keyword>
<dbReference type="AlphaFoldDB" id="A0A2T5V902"/>
<dbReference type="EMBL" id="QAYG01000005">
    <property type="protein sequence ID" value="PTW60220.1"/>
    <property type="molecule type" value="Genomic_DNA"/>
</dbReference>
<evidence type="ECO:0000313" key="11">
    <source>
        <dbReference type="Proteomes" id="UP000244081"/>
    </source>
</evidence>
<name>A0A2T5V902_9HYPH</name>
<protein>
    <recommendedName>
        <fullName evidence="8">Aminotransferase</fullName>
        <ecNumber evidence="8">2.6.1.-</ecNumber>
    </recommendedName>
</protein>
<dbReference type="Proteomes" id="UP000244081">
    <property type="component" value="Unassembled WGS sequence"/>
</dbReference>
<accession>A0A2T5V902</accession>
<dbReference type="InterPro" id="IPR015421">
    <property type="entry name" value="PyrdxlP-dep_Trfase_major"/>
</dbReference>
<dbReference type="InterPro" id="IPR004838">
    <property type="entry name" value="NHTrfase_class1_PyrdxlP-BS"/>
</dbReference>
<dbReference type="GO" id="GO:0006520">
    <property type="term" value="P:amino acid metabolic process"/>
    <property type="evidence" value="ECO:0007669"/>
    <property type="project" value="InterPro"/>
</dbReference>
<comment type="similarity">
    <text evidence="2 8">Belongs to the class-I pyridoxal-phosphate-dependent aminotransferase family.</text>
</comment>
<dbReference type="Pfam" id="PF00155">
    <property type="entry name" value="Aminotran_1_2"/>
    <property type="match status" value="1"/>
</dbReference>
<organism evidence="10 11">
    <name type="scientific">Breoghania corrubedonensis</name>
    <dbReference type="NCBI Taxonomy" id="665038"/>
    <lineage>
        <taxon>Bacteria</taxon>
        <taxon>Pseudomonadati</taxon>
        <taxon>Pseudomonadota</taxon>
        <taxon>Alphaproteobacteria</taxon>
        <taxon>Hyphomicrobiales</taxon>
        <taxon>Stappiaceae</taxon>
        <taxon>Breoghania</taxon>
    </lineage>
</organism>
<evidence type="ECO:0000256" key="7">
    <source>
        <dbReference type="ARBA" id="ARBA00049185"/>
    </source>
</evidence>
<dbReference type="GO" id="GO:0004069">
    <property type="term" value="F:L-aspartate:2-oxoglutarate aminotransferase activity"/>
    <property type="evidence" value="ECO:0007669"/>
    <property type="project" value="UniProtKB-EC"/>
</dbReference>
<dbReference type="Gene3D" id="3.40.640.10">
    <property type="entry name" value="Type I PLP-dependent aspartate aminotransferase-like (Major domain)"/>
    <property type="match status" value="1"/>
</dbReference>
<reference evidence="10 11" key="1">
    <citation type="submission" date="2018-04" db="EMBL/GenBank/DDBJ databases">
        <title>Genomic Encyclopedia of Archaeal and Bacterial Type Strains, Phase II (KMG-II): from individual species to whole genera.</title>
        <authorList>
            <person name="Goeker M."/>
        </authorList>
    </citation>
    <scope>NUCLEOTIDE SEQUENCE [LARGE SCALE GENOMIC DNA]</scope>
    <source>
        <strain evidence="10 11">DSM 23382</strain>
    </source>
</reference>
<dbReference type="GO" id="GO:0030170">
    <property type="term" value="F:pyridoxal phosphate binding"/>
    <property type="evidence" value="ECO:0007669"/>
    <property type="project" value="InterPro"/>
</dbReference>
<evidence type="ECO:0000256" key="8">
    <source>
        <dbReference type="RuleBase" id="RU000481"/>
    </source>
</evidence>
<evidence type="ECO:0000256" key="4">
    <source>
        <dbReference type="ARBA" id="ARBA00022576"/>
    </source>
</evidence>
<evidence type="ECO:0000256" key="5">
    <source>
        <dbReference type="ARBA" id="ARBA00022679"/>
    </source>
</evidence>
<comment type="caution">
    <text evidence="10">The sequence shown here is derived from an EMBL/GenBank/DDBJ whole genome shotgun (WGS) entry which is preliminary data.</text>
</comment>
<dbReference type="InterPro" id="IPR015422">
    <property type="entry name" value="PyrdxlP-dep_Trfase_small"/>
</dbReference>
<keyword evidence="4 8" id="KW-0032">Aminotransferase</keyword>
<dbReference type="FunFam" id="3.40.640.10:FF:000033">
    <property type="entry name" value="Aspartate aminotransferase"/>
    <property type="match status" value="1"/>
</dbReference>
<evidence type="ECO:0000256" key="6">
    <source>
        <dbReference type="ARBA" id="ARBA00022898"/>
    </source>
</evidence>
<keyword evidence="6" id="KW-0663">Pyridoxal phosphate</keyword>
<dbReference type="PANTHER" id="PTHR46383">
    <property type="entry name" value="ASPARTATE AMINOTRANSFERASE"/>
    <property type="match status" value="1"/>
</dbReference>
<comment type="cofactor">
    <cofactor evidence="1 8">
        <name>pyridoxal 5'-phosphate</name>
        <dbReference type="ChEBI" id="CHEBI:597326"/>
    </cofactor>
</comment>
<dbReference type="RefSeq" id="WP_107990497.1">
    <property type="nucleotide sequence ID" value="NZ_QAYG01000005.1"/>
</dbReference>
<dbReference type="EC" id="2.6.1.-" evidence="8"/>
<gene>
    <name evidence="10" type="ORF">C8N35_105224</name>
</gene>
<evidence type="ECO:0000313" key="10">
    <source>
        <dbReference type="EMBL" id="PTW60220.1"/>
    </source>
</evidence>
<dbReference type="InterPro" id="IPR004839">
    <property type="entry name" value="Aminotransferase_I/II_large"/>
</dbReference>